<dbReference type="GO" id="GO:0016787">
    <property type="term" value="F:hydrolase activity"/>
    <property type="evidence" value="ECO:0007669"/>
    <property type="project" value="UniProtKB-UniRule"/>
</dbReference>
<dbReference type="PROSITE" id="PS51635">
    <property type="entry name" value="PNPLA"/>
    <property type="match status" value="1"/>
</dbReference>
<dbReference type="RefSeq" id="WP_117778291.1">
    <property type="nucleotide sequence ID" value="NZ_JAWRJJ010000314.1"/>
</dbReference>
<evidence type="ECO:0000313" key="6">
    <source>
        <dbReference type="EMBL" id="RGX21166.1"/>
    </source>
</evidence>
<dbReference type="CDD" id="cd07208">
    <property type="entry name" value="Pat_hypo_Ecoli_yjju_like"/>
    <property type="match status" value="1"/>
</dbReference>
<keyword evidence="2 4" id="KW-0442">Lipid degradation</keyword>
<dbReference type="Proteomes" id="UP000283880">
    <property type="component" value="Unassembled WGS sequence"/>
</dbReference>
<feature type="active site" description="Proton acceptor" evidence="4">
    <location>
        <position position="162"/>
    </location>
</feature>
<name>A0A413F735_9FIRM</name>
<dbReference type="InterPro" id="IPR016035">
    <property type="entry name" value="Acyl_Trfase/lysoPLipase"/>
</dbReference>
<accession>A0A413F735</accession>
<dbReference type="OrthoDB" id="9802424at2"/>
<dbReference type="InterPro" id="IPR045943">
    <property type="entry name" value="DUF6363"/>
</dbReference>
<evidence type="ECO:0000256" key="2">
    <source>
        <dbReference type="ARBA" id="ARBA00022963"/>
    </source>
</evidence>
<feature type="active site" description="Nucleophile" evidence="4">
    <location>
        <position position="41"/>
    </location>
</feature>
<feature type="short sequence motif" description="DGA/G" evidence="4">
    <location>
        <begin position="162"/>
        <end position="164"/>
    </location>
</feature>
<comment type="caution">
    <text evidence="6">The sequence shown here is derived from an EMBL/GenBank/DDBJ whole genome shotgun (WGS) entry which is preliminary data.</text>
</comment>
<dbReference type="PANTHER" id="PTHR14226">
    <property type="entry name" value="NEUROPATHY TARGET ESTERASE/SWISS CHEESE D.MELANOGASTER"/>
    <property type="match status" value="1"/>
</dbReference>
<dbReference type="InterPro" id="IPR002641">
    <property type="entry name" value="PNPLA_dom"/>
</dbReference>
<dbReference type="Pfam" id="PF01734">
    <property type="entry name" value="Patatin"/>
    <property type="match status" value="1"/>
</dbReference>
<proteinExistence type="predicted"/>
<feature type="short sequence motif" description="GXGXXG" evidence="4">
    <location>
        <begin position="12"/>
        <end position="17"/>
    </location>
</feature>
<dbReference type="SUPFAM" id="SSF52151">
    <property type="entry name" value="FabD/lysophospholipase-like"/>
    <property type="match status" value="1"/>
</dbReference>
<dbReference type="AlphaFoldDB" id="A0A413F735"/>
<dbReference type="EMBL" id="QSBM01000033">
    <property type="protein sequence ID" value="RGX21166.1"/>
    <property type="molecule type" value="Genomic_DNA"/>
</dbReference>
<evidence type="ECO:0000256" key="4">
    <source>
        <dbReference type="PROSITE-ProRule" id="PRU01161"/>
    </source>
</evidence>
<dbReference type="GO" id="GO:0016042">
    <property type="term" value="P:lipid catabolic process"/>
    <property type="evidence" value="ECO:0007669"/>
    <property type="project" value="UniProtKB-UniRule"/>
</dbReference>
<protein>
    <submittedName>
        <fullName evidence="6">Patatin family protein</fullName>
    </submittedName>
</protein>
<dbReference type="InterPro" id="IPR037483">
    <property type="entry name" value="YjjU-like"/>
</dbReference>
<reference evidence="6 7" key="1">
    <citation type="submission" date="2018-08" db="EMBL/GenBank/DDBJ databases">
        <title>A genome reference for cultivated species of the human gut microbiota.</title>
        <authorList>
            <person name="Zou Y."/>
            <person name="Xue W."/>
            <person name="Luo G."/>
        </authorList>
    </citation>
    <scope>NUCLEOTIDE SEQUENCE [LARGE SCALE GENOMIC DNA]</scope>
    <source>
        <strain evidence="6 7">AF04-15</strain>
    </source>
</reference>
<dbReference type="PANTHER" id="PTHR14226:SF25">
    <property type="entry name" value="PHOSPHOESTERASE"/>
    <property type="match status" value="1"/>
</dbReference>
<dbReference type="Gene3D" id="3.40.1090.10">
    <property type="entry name" value="Cytosolic phospholipase A2 catalytic domain"/>
    <property type="match status" value="2"/>
</dbReference>
<keyword evidence="1 4" id="KW-0378">Hydrolase</keyword>
<organism evidence="6 7">
    <name type="scientific">Enterocloster asparagiformis</name>
    <dbReference type="NCBI Taxonomy" id="333367"/>
    <lineage>
        <taxon>Bacteria</taxon>
        <taxon>Bacillati</taxon>
        <taxon>Bacillota</taxon>
        <taxon>Clostridia</taxon>
        <taxon>Lachnospirales</taxon>
        <taxon>Lachnospiraceae</taxon>
        <taxon>Enterocloster</taxon>
    </lineage>
</organism>
<keyword evidence="3 4" id="KW-0443">Lipid metabolism</keyword>
<evidence type="ECO:0000259" key="5">
    <source>
        <dbReference type="PROSITE" id="PS51635"/>
    </source>
</evidence>
<feature type="domain" description="PNPLA" evidence="5">
    <location>
        <begin position="8"/>
        <end position="175"/>
    </location>
</feature>
<sequence length="294" mass="33531">MNPEKTGLVLEGGGMRGIYTAGVLDVFLEQNIQVDGVIGVSAGAIHGCSFVAGQRERSIRYNLKYCRDPQYMSFRSLLKTGELCGTDFCYHQLPETLDPFDNEAFEASDTDFYVTCTDVETGEPVYKLCETLRGDQIDWVRASASMPLAAHIVELEGRKLLDGGVADSIPVAAFRKMGYKRCVVVATRPMSYRKKPNRMTSLLRRVYRDYPDFVEAMARRHLMYNRQLDEIKRMEDAGEILVIRPSRTIKIHRTEHDPERIRQMYDLGRQDGERAVERVRRFLQGAEETIADAE</sequence>
<evidence type="ECO:0000256" key="1">
    <source>
        <dbReference type="ARBA" id="ARBA00022801"/>
    </source>
</evidence>
<dbReference type="InterPro" id="IPR050301">
    <property type="entry name" value="NTE"/>
</dbReference>
<evidence type="ECO:0000313" key="7">
    <source>
        <dbReference type="Proteomes" id="UP000283880"/>
    </source>
</evidence>
<gene>
    <name evidence="6" type="ORF">DWV29_26880</name>
</gene>
<dbReference type="Pfam" id="PF19890">
    <property type="entry name" value="DUF6363"/>
    <property type="match status" value="1"/>
</dbReference>
<feature type="short sequence motif" description="GXSXG" evidence="4">
    <location>
        <begin position="39"/>
        <end position="43"/>
    </location>
</feature>
<evidence type="ECO:0000256" key="3">
    <source>
        <dbReference type="ARBA" id="ARBA00023098"/>
    </source>
</evidence>